<keyword evidence="3" id="KW-0378">Hydrolase</keyword>
<dbReference type="InterPro" id="IPR036397">
    <property type="entry name" value="RNaseH_sf"/>
</dbReference>
<reference evidence="7" key="2">
    <citation type="journal article" date="2020" name="Microorganisms">
        <title>Osmotic Adaptation and Compatible Solute Biosynthesis of Phototrophic Bacteria as Revealed from Genome Analyses.</title>
        <authorList>
            <person name="Imhoff J.F."/>
            <person name="Rahn T."/>
            <person name="Kunzel S."/>
            <person name="Keller A."/>
            <person name="Neulinger S.C."/>
        </authorList>
    </citation>
    <scope>NUCLEOTIDE SEQUENCE</scope>
    <source>
        <strain evidence="7">DSM 11080</strain>
    </source>
</reference>
<proteinExistence type="predicted"/>
<dbReference type="NCBIfam" id="TIGR00573">
    <property type="entry name" value="dnaq"/>
    <property type="match status" value="1"/>
</dbReference>
<dbReference type="EC" id="2.7.7.7" evidence="1"/>
<name>A0AAJ0XB04_9GAMM</name>
<keyword evidence="8" id="KW-1185">Reference proteome</keyword>
<dbReference type="GO" id="GO:0006260">
    <property type="term" value="P:DNA replication"/>
    <property type="evidence" value="ECO:0007669"/>
    <property type="project" value="InterPro"/>
</dbReference>
<organism evidence="7 8">
    <name type="scientific">Halochromatium glycolicum</name>
    <dbReference type="NCBI Taxonomy" id="85075"/>
    <lineage>
        <taxon>Bacteria</taxon>
        <taxon>Pseudomonadati</taxon>
        <taxon>Pseudomonadota</taxon>
        <taxon>Gammaproteobacteria</taxon>
        <taxon>Chromatiales</taxon>
        <taxon>Chromatiaceae</taxon>
        <taxon>Halochromatium</taxon>
    </lineage>
</organism>
<evidence type="ECO:0000256" key="4">
    <source>
        <dbReference type="ARBA" id="ARBA00022839"/>
    </source>
</evidence>
<dbReference type="Pfam" id="PF00929">
    <property type="entry name" value="RNase_T"/>
    <property type="match status" value="1"/>
</dbReference>
<dbReference type="SMART" id="SM00479">
    <property type="entry name" value="EXOIII"/>
    <property type="match status" value="1"/>
</dbReference>
<accession>A0AAJ0XB04</accession>
<comment type="caution">
    <text evidence="7">The sequence shown here is derived from an EMBL/GenBank/DDBJ whole genome shotgun (WGS) entry which is preliminary data.</text>
</comment>
<feature type="domain" description="Exonuclease" evidence="6">
    <location>
        <begin position="40"/>
        <end position="214"/>
    </location>
</feature>
<dbReference type="Proteomes" id="UP001296776">
    <property type="component" value="Unassembled WGS sequence"/>
</dbReference>
<evidence type="ECO:0000256" key="3">
    <source>
        <dbReference type="ARBA" id="ARBA00022801"/>
    </source>
</evidence>
<dbReference type="PANTHER" id="PTHR30231">
    <property type="entry name" value="DNA POLYMERASE III SUBUNIT EPSILON"/>
    <property type="match status" value="1"/>
</dbReference>
<reference evidence="7" key="1">
    <citation type="submission" date="2017-08" db="EMBL/GenBank/DDBJ databases">
        <authorList>
            <person name="Imhoff J.F."/>
            <person name="Rahn T."/>
            <person name="Kuenzel S."/>
            <person name="Neulinger S.C."/>
        </authorList>
    </citation>
    <scope>NUCLEOTIDE SEQUENCE</scope>
    <source>
        <strain evidence="7">DSM 11080</strain>
    </source>
</reference>
<sequence length="224" mass="25342">MGSPLERRRRRRLRRIANGPLHRYLSRPFPKKTLDYRCVDYLALDLETTGLDPKRDQILSAGWVLIRGHRIDLGSARHRLIRCDGAIPADSAVIHQITDDEAAAGERLGRVMRELLDVLAGRVLIAHHAEIEIGFLDAACRELYGSGLLACTVDTEVLARRTFERRNIPFRPSELRLHALCARYNLPRYRAHNAFYDALAAAELFLAQVAHRDNGNGFCLGDLL</sequence>
<dbReference type="CDD" id="cd06127">
    <property type="entry name" value="DEDDh"/>
    <property type="match status" value="1"/>
</dbReference>
<evidence type="ECO:0000256" key="5">
    <source>
        <dbReference type="ARBA" id="ARBA00049244"/>
    </source>
</evidence>
<evidence type="ECO:0000256" key="2">
    <source>
        <dbReference type="ARBA" id="ARBA00022722"/>
    </source>
</evidence>
<dbReference type="InterPro" id="IPR006054">
    <property type="entry name" value="DnaQ"/>
</dbReference>
<dbReference type="RefSeq" id="WP_200347803.1">
    <property type="nucleotide sequence ID" value="NZ_NRSJ01000039.1"/>
</dbReference>
<evidence type="ECO:0000256" key="1">
    <source>
        <dbReference type="ARBA" id="ARBA00012417"/>
    </source>
</evidence>
<gene>
    <name evidence="7" type="ORF">CKO40_17820</name>
</gene>
<dbReference type="Gene3D" id="3.30.420.10">
    <property type="entry name" value="Ribonuclease H-like superfamily/Ribonuclease H"/>
    <property type="match status" value="1"/>
</dbReference>
<dbReference type="GO" id="GO:0003887">
    <property type="term" value="F:DNA-directed DNA polymerase activity"/>
    <property type="evidence" value="ECO:0007669"/>
    <property type="project" value="UniProtKB-EC"/>
</dbReference>
<dbReference type="InterPro" id="IPR013520">
    <property type="entry name" value="Ribonucl_H"/>
</dbReference>
<dbReference type="GO" id="GO:0008408">
    <property type="term" value="F:3'-5' exonuclease activity"/>
    <property type="evidence" value="ECO:0007669"/>
    <property type="project" value="TreeGrafter"/>
</dbReference>
<dbReference type="AlphaFoldDB" id="A0AAJ0XB04"/>
<evidence type="ECO:0000259" key="6">
    <source>
        <dbReference type="SMART" id="SM00479"/>
    </source>
</evidence>
<keyword evidence="4" id="KW-0269">Exonuclease</keyword>
<dbReference type="PANTHER" id="PTHR30231:SF4">
    <property type="entry name" value="PROTEIN NEN2"/>
    <property type="match status" value="1"/>
</dbReference>
<evidence type="ECO:0000313" key="8">
    <source>
        <dbReference type="Proteomes" id="UP001296776"/>
    </source>
</evidence>
<dbReference type="EMBL" id="NRSJ01000039">
    <property type="protein sequence ID" value="MBK1706354.1"/>
    <property type="molecule type" value="Genomic_DNA"/>
</dbReference>
<comment type="catalytic activity">
    <reaction evidence="5">
        <text>DNA(n) + a 2'-deoxyribonucleoside 5'-triphosphate = DNA(n+1) + diphosphate</text>
        <dbReference type="Rhea" id="RHEA:22508"/>
        <dbReference type="Rhea" id="RHEA-COMP:17339"/>
        <dbReference type="Rhea" id="RHEA-COMP:17340"/>
        <dbReference type="ChEBI" id="CHEBI:33019"/>
        <dbReference type="ChEBI" id="CHEBI:61560"/>
        <dbReference type="ChEBI" id="CHEBI:173112"/>
        <dbReference type="EC" id="2.7.7.7"/>
    </reaction>
</comment>
<dbReference type="GO" id="GO:0003677">
    <property type="term" value="F:DNA binding"/>
    <property type="evidence" value="ECO:0007669"/>
    <property type="project" value="InterPro"/>
</dbReference>
<dbReference type="GO" id="GO:0005829">
    <property type="term" value="C:cytosol"/>
    <property type="evidence" value="ECO:0007669"/>
    <property type="project" value="TreeGrafter"/>
</dbReference>
<evidence type="ECO:0000313" key="7">
    <source>
        <dbReference type="EMBL" id="MBK1706354.1"/>
    </source>
</evidence>
<keyword evidence="2" id="KW-0540">Nuclease</keyword>
<protein>
    <recommendedName>
        <fullName evidence="1">DNA-directed DNA polymerase</fullName>
        <ecNumber evidence="1">2.7.7.7</ecNumber>
    </recommendedName>
</protein>
<dbReference type="SUPFAM" id="SSF53098">
    <property type="entry name" value="Ribonuclease H-like"/>
    <property type="match status" value="1"/>
</dbReference>
<dbReference type="InterPro" id="IPR012337">
    <property type="entry name" value="RNaseH-like_sf"/>
</dbReference>